<dbReference type="SUPFAM" id="SSF53756">
    <property type="entry name" value="UDP-Glycosyltransferase/glycogen phosphorylase"/>
    <property type="match status" value="1"/>
</dbReference>
<dbReference type="PANTHER" id="PTHR12526">
    <property type="entry name" value="GLYCOSYLTRANSFERASE"/>
    <property type="match status" value="1"/>
</dbReference>
<dbReference type="RefSeq" id="WP_308134851.1">
    <property type="nucleotide sequence ID" value="NZ_CP133217.1"/>
</dbReference>
<dbReference type="EMBL" id="CP133217">
    <property type="protein sequence ID" value="WML86180.1"/>
    <property type="molecule type" value="Genomic_DNA"/>
</dbReference>
<keyword evidence="3" id="KW-0328">Glycosyltransferase</keyword>
<dbReference type="Proteomes" id="UP001223336">
    <property type="component" value="Unassembled WGS sequence"/>
</dbReference>
<proteinExistence type="predicted"/>
<dbReference type="Pfam" id="PF13692">
    <property type="entry name" value="Glyco_trans_1_4"/>
    <property type="match status" value="1"/>
</dbReference>
<accession>A0AA51R433</accession>
<sequence>MGNTMLYIITSLSVGGAQKALLNLASSNFSHDYAPVVIALVEVEGGVQQQFAAAGITVHVLGINRLAKLPWLLPRLFGLVRKIKPQVIHGWMHHGNLFATLAWWFAGCRPVLLWGMHHTPEKATLERAQHALVLKAGHWLSRFPHHIVYVSRRSMQRHAELGYAMQHAQVIANGIPLGNSREQAEHYASVRQELGIPANAQLIGSLTRYVPEKDIPNLLNAIRLYQDSGEDVHFLLAGEGMDAHNPALQPLLTALPDRAKVHLLGVRTDAQRLIAALDIATLSSQREAFPLFLAEAMALGVTCVATDVGDIAEFVADTGKIVPVADAVALASAWSNVLDQAPEQRECLGQQARQRVAARYSLNAVIQSYQQLLGTTPNTYSVSSA</sequence>
<organism evidence="3">
    <name type="scientific">Thiothrix subterranea</name>
    <dbReference type="NCBI Taxonomy" id="2735563"/>
    <lineage>
        <taxon>Bacteria</taxon>
        <taxon>Pseudomonadati</taxon>
        <taxon>Pseudomonadota</taxon>
        <taxon>Gammaproteobacteria</taxon>
        <taxon>Thiotrichales</taxon>
        <taxon>Thiotrichaceae</taxon>
        <taxon>Thiothrix</taxon>
    </lineage>
</organism>
<feature type="domain" description="Glycosyltransferase subfamily 4-like N-terminal" evidence="1">
    <location>
        <begin position="14"/>
        <end position="177"/>
    </location>
</feature>
<evidence type="ECO:0000313" key="3">
    <source>
        <dbReference type="EMBL" id="WML86180.1"/>
    </source>
</evidence>
<dbReference type="GO" id="GO:0016757">
    <property type="term" value="F:glycosyltransferase activity"/>
    <property type="evidence" value="ECO:0007669"/>
    <property type="project" value="UniProtKB-KW"/>
</dbReference>
<dbReference type="Gene3D" id="3.40.50.2000">
    <property type="entry name" value="Glycogen Phosphorylase B"/>
    <property type="match status" value="2"/>
</dbReference>
<evidence type="ECO:0000313" key="2">
    <source>
        <dbReference type="EMBL" id="MDQ5768903.1"/>
    </source>
</evidence>
<dbReference type="AlphaFoldDB" id="A0AA51R433"/>
<dbReference type="EMBL" id="JAVFKN010000012">
    <property type="protein sequence ID" value="MDQ5768903.1"/>
    <property type="molecule type" value="Genomic_DNA"/>
</dbReference>
<gene>
    <name evidence="2" type="ORF">RCC75_10205</name>
    <name evidence="3" type="ORF">RCG00_18025</name>
</gene>
<reference evidence="3 4" key="1">
    <citation type="submission" date="2023-08" db="EMBL/GenBank/DDBJ databases">
        <title>New molecular markers tilS and rpoB for phylogenetic and monitoring studies of the genus Thiothrix biodiversity.</title>
        <authorList>
            <person name="Ravin N.V."/>
            <person name="Smolyakov D."/>
            <person name="Markov N.D."/>
            <person name="Beletsky A.V."/>
            <person name="Mardanov A.V."/>
            <person name="Rudenko T.S."/>
            <person name="Grabovich M.Y."/>
        </authorList>
    </citation>
    <scope>NUCLEOTIDE SEQUENCE</scope>
    <source>
        <strain evidence="3">DNT52</strain>
        <strain evidence="2 4">H33</strain>
    </source>
</reference>
<protein>
    <submittedName>
        <fullName evidence="3">Glycosyltransferase</fullName>
        <ecNumber evidence="3">2.4.-.-</ecNumber>
    </submittedName>
</protein>
<keyword evidence="4" id="KW-1185">Reference proteome</keyword>
<dbReference type="Proteomes" id="UP001229862">
    <property type="component" value="Chromosome"/>
</dbReference>
<dbReference type="InterPro" id="IPR028098">
    <property type="entry name" value="Glyco_trans_4-like_N"/>
</dbReference>
<name>A0AA51R433_9GAMM</name>
<evidence type="ECO:0000313" key="4">
    <source>
        <dbReference type="Proteomes" id="UP001223336"/>
    </source>
</evidence>
<dbReference type="Pfam" id="PF13439">
    <property type="entry name" value="Glyco_transf_4"/>
    <property type="match status" value="1"/>
</dbReference>
<keyword evidence="3" id="KW-0808">Transferase</keyword>
<evidence type="ECO:0000259" key="1">
    <source>
        <dbReference type="Pfam" id="PF13439"/>
    </source>
</evidence>
<dbReference type="EC" id="2.4.-.-" evidence="3"/>